<dbReference type="AlphaFoldDB" id="A0A9W7EAU4"/>
<dbReference type="InterPro" id="IPR051219">
    <property type="entry name" value="Heterochromatin_chromo-domain"/>
</dbReference>
<feature type="region of interest" description="Disordered" evidence="3">
    <location>
        <begin position="831"/>
        <end position="855"/>
    </location>
</feature>
<evidence type="ECO:0000313" key="6">
    <source>
        <dbReference type="EMBL" id="GMH71898.1"/>
    </source>
</evidence>
<dbReference type="PROSITE" id="PS51184">
    <property type="entry name" value="JMJC"/>
    <property type="match status" value="1"/>
</dbReference>
<dbReference type="PROSITE" id="PS50013">
    <property type="entry name" value="CHROMO_2"/>
    <property type="match status" value="1"/>
</dbReference>
<keyword evidence="7" id="KW-1185">Reference proteome</keyword>
<dbReference type="Pfam" id="PF13621">
    <property type="entry name" value="Cupin_8"/>
    <property type="match status" value="1"/>
</dbReference>
<dbReference type="PANTHER" id="PTHR22812">
    <property type="entry name" value="CHROMOBOX PROTEIN"/>
    <property type="match status" value="1"/>
</dbReference>
<feature type="compositionally biased region" description="Pro residues" evidence="3">
    <location>
        <begin position="190"/>
        <end position="205"/>
    </location>
</feature>
<dbReference type="CDD" id="cd00024">
    <property type="entry name" value="CD_CSD"/>
    <property type="match status" value="1"/>
</dbReference>
<feature type="region of interest" description="Disordered" evidence="3">
    <location>
        <begin position="155"/>
        <end position="209"/>
    </location>
</feature>
<proteinExistence type="predicted"/>
<gene>
    <name evidence="6" type="ORF">TrLO_g12895</name>
</gene>
<dbReference type="InterPro" id="IPR023780">
    <property type="entry name" value="Chromo_domain"/>
</dbReference>
<evidence type="ECO:0000256" key="2">
    <source>
        <dbReference type="ARBA" id="ARBA00023242"/>
    </source>
</evidence>
<feature type="domain" description="Chromo" evidence="4">
    <location>
        <begin position="78"/>
        <end position="138"/>
    </location>
</feature>
<dbReference type="InterPro" id="IPR000953">
    <property type="entry name" value="Chromo/chromo_shadow_dom"/>
</dbReference>
<keyword evidence="2" id="KW-0539">Nucleus</keyword>
<dbReference type="SUPFAM" id="SSF54160">
    <property type="entry name" value="Chromo domain-like"/>
    <property type="match status" value="1"/>
</dbReference>
<comment type="caution">
    <text evidence="6">The sequence shown here is derived from an EMBL/GenBank/DDBJ whole genome shotgun (WGS) entry which is preliminary data.</text>
</comment>
<dbReference type="InterPro" id="IPR003347">
    <property type="entry name" value="JmjC_dom"/>
</dbReference>
<reference evidence="7" key="1">
    <citation type="journal article" date="2023" name="Commun. Biol.">
        <title>Genome analysis of Parmales, the sister group of diatoms, reveals the evolutionary specialization of diatoms from phago-mixotrophs to photoautotrophs.</title>
        <authorList>
            <person name="Ban H."/>
            <person name="Sato S."/>
            <person name="Yoshikawa S."/>
            <person name="Yamada K."/>
            <person name="Nakamura Y."/>
            <person name="Ichinomiya M."/>
            <person name="Sato N."/>
            <person name="Blanc-Mathieu R."/>
            <person name="Endo H."/>
            <person name="Kuwata A."/>
            <person name="Ogata H."/>
        </authorList>
    </citation>
    <scope>NUCLEOTIDE SEQUENCE [LARGE SCALE GENOMIC DNA]</scope>
    <source>
        <strain evidence="7">NIES 3700</strain>
    </source>
</reference>
<dbReference type="InterPro" id="IPR016197">
    <property type="entry name" value="Chromo-like_dom_sf"/>
</dbReference>
<sequence length="855" mass="96138">MSGPPIKRKRSSSKISKSKKNTQRITTVPEPQSATVGVAILKKVKKLGVAKKEDVEKGNIVAVDEDIEEDIEAEDLFWEVETVMGKRTRSGKVEYLVKWRGYDICDNTWEPQANLSDSALREAQKFSRKKKEKREISEREVRRLGLIMNFDNSVNNSANNSDVSSRVTNNVTVSPSTLSTQTQSHQSSPDLPPPLIFASSTPPPTSLRTPSDLSITINWTDSISYMNVKRVNINDPDSTRVITQMRREGIPVILTEHEGWADFAKPWLVKEKNGEKNCVKLNVARMGEDVGEELVPVVKKNYNARAPICGNIMVKTFLEGYWGKSSELYLHQWQFTLSMEAGAKMCNKNTPLPFFGIDLLSSWLDLPQCKNDNPLQYLFMGSSDTFSRLHQDNGGLCITISPIVGEKEAVMVHRDDHMCLYHGEANVNEPDFHRFPMLANARVWKTTVGPGEILLMPEGTYHQCRNKTDCLSYSRFHLDTLNLPSFIQSLLDNDAPEIDHATILWNACKDLMDKNDALIDRATEARKQKKPCPPTTEADLKVVETLRTLRHSCRELAMRCSLSQSVIANSISSEAFNWEHCYEDIDLGLHEFRYRNLAKLPKMVKRDERSGQQVATIVSLAAASPVPDDNGPSLIADTHIDMSEFEPVAAAASSAPEVDTSSRGLTIPVSDFKTFLRNNPKAQQEANRQEVCAVTKLDLKEGDIITIVHQNRLMQCTILRSIRGTQGAFVSFDGFGKEYDELHPLDMLKDTLGNGRREIDAKNVKVGDFVYARWGALKDVYRAQINELFQGAMVRVHFHTFIGGGNEWDQWIPGNKVIAVLERAEDVRVQREAREESGARGEEKEVEDAAKLKNA</sequence>
<dbReference type="InterPro" id="IPR023779">
    <property type="entry name" value="Chromodomain_CS"/>
</dbReference>
<dbReference type="GO" id="GO:0005634">
    <property type="term" value="C:nucleus"/>
    <property type="evidence" value="ECO:0007669"/>
    <property type="project" value="UniProtKB-SubCell"/>
</dbReference>
<feature type="compositionally biased region" description="Basic residues" evidence="3">
    <location>
        <begin position="1"/>
        <end position="22"/>
    </location>
</feature>
<evidence type="ECO:0000259" key="4">
    <source>
        <dbReference type="PROSITE" id="PS50013"/>
    </source>
</evidence>
<feature type="domain" description="JmjC" evidence="5">
    <location>
        <begin position="355"/>
        <end position="494"/>
    </location>
</feature>
<evidence type="ECO:0000259" key="5">
    <source>
        <dbReference type="PROSITE" id="PS51184"/>
    </source>
</evidence>
<feature type="region of interest" description="Disordered" evidence="3">
    <location>
        <begin position="1"/>
        <end position="31"/>
    </location>
</feature>
<dbReference type="OrthoDB" id="197493at2759"/>
<organism evidence="6 7">
    <name type="scientific">Triparma laevis f. longispina</name>
    <dbReference type="NCBI Taxonomy" id="1714387"/>
    <lineage>
        <taxon>Eukaryota</taxon>
        <taxon>Sar</taxon>
        <taxon>Stramenopiles</taxon>
        <taxon>Ochrophyta</taxon>
        <taxon>Bolidophyceae</taxon>
        <taxon>Parmales</taxon>
        <taxon>Triparmaceae</taxon>
        <taxon>Triparma</taxon>
    </lineage>
</organism>
<protein>
    <submittedName>
        <fullName evidence="6">Uncharacterized protein</fullName>
    </submittedName>
</protein>
<dbReference type="EMBL" id="BRXW01000645">
    <property type="protein sequence ID" value="GMH71898.1"/>
    <property type="molecule type" value="Genomic_DNA"/>
</dbReference>
<name>A0A9W7EAU4_9STRA</name>
<dbReference type="SMART" id="SM00298">
    <property type="entry name" value="CHROMO"/>
    <property type="match status" value="1"/>
</dbReference>
<dbReference type="SUPFAM" id="SSF51197">
    <property type="entry name" value="Clavaminate synthase-like"/>
    <property type="match status" value="1"/>
</dbReference>
<evidence type="ECO:0000256" key="1">
    <source>
        <dbReference type="ARBA" id="ARBA00004123"/>
    </source>
</evidence>
<feature type="compositionally biased region" description="Low complexity" evidence="3">
    <location>
        <begin position="155"/>
        <end position="188"/>
    </location>
</feature>
<evidence type="ECO:0000256" key="3">
    <source>
        <dbReference type="SAM" id="MobiDB-lite"/>
    </source>
</evidence>
<dbReference type="InterPro" id="IPR041667">
    <property type="entry name" value="Cupin_8"/>
</dbReference>
<dbReference type="Gene3D" id="2.40.50.40">
    <property type="match status" value="1"/>
</dbReference>
<dbReference type="Pfam" id="PF00385">
    <property type="entry name" value="Chromo"/>
    <property type="match status" value="1"/>
</dbReference>
<dbReference type="Proteomes" id="UP001165122">
    <property type="component" value="Unassembled WGS sequence"/>
</dbReference>
<dbReference type="PROSITE" id="PS00598">
    <property type="entry name" value="CHROMO_1"/>
    <property type="match status" value="1"/>
</dbReference>
<dbReference type="Gene3D" id="2.60.120.650">
    <property type="entry name" value="Cupin"/>
    <property type="match status" value="1"/>
</dbReference>
<comment type="subcellular location">
    <subcellularLocation>
        <location evidence="1">Nucleus</location>
    </subcellularLocation>
</comment>
<evidence type="ECO:0000313" key="7">
    <source>
        <dbReference type="Proteomes" id="UP001165122"/>
    </source>
</evidence>
<accession>A0A9W7EAU4</accession>